<name>A0A4V3SBW1_9HYME</name>
<dbReference type="InterPro" id="IPR032675">
    <property type="entry name" value="LRR_dom_sf"/>
</dbReference>
<dbReference type="EMBL" id="QBLH01000678">
    <property type="protein sequence ID" value="TGZ54414.1"/>
    <property type="molecule type" value="Genomic_DNA"/>
</dbReference>
<evidence type="ECO:0000313" key="1">
    <source>
        <dbReference type="EMBL" id="TGZ54414.1"/>
    </source>
</evidence>
<comment type="caution">
    <text evidence="1">The sequence shown here is derived from an EMBL/GenBank/DDBJ whole genome shotgun (WGS) entry which is preliminary data.</text>
</comment>
<dbReference type="Gene3D" id="3.80.10.10">
    <property type="entry name" value="Ribonuclease Inhibitor"/>
    <property type="match status" value="1"/>
</dbReference>
<gene>
    <name evidence="1" type="ORF">DBV15_04141</name>
</gene>
<dbReference type="SUPFAM" id="SSF52047">
    <property type="entry name" value="RNI-like"/>
    <property type="match status" value="1"/>
</dbReference>
<accession>A0A4V3SBW1</accession>
<proteinExistence type="predicted"/>
<reference evidence="1 2" key="1">
    <citation type="journal article" date="2019" name="Philos. Trans. R. Soc. Lond., B, Biol. Sci.">
        <title>Ant behaviour and brain gene expression of defending hosts depend on the ecological success of the intruding social parasite.</title>
        <authorList>
            <person name="Kaur R."/>
            <person name="Stoldt M."/>
            <person name="Jongepier E."/>
            <person name="Feldmeyer B."/>
            <person name="Menzel F."/>
            <person name="Bornberg-Bauer E."/>
            <person name="Foitzik S."/>
        </authorList>
    </citation>
    <scope>NUCLEOTIDE SEQUENCE [LARGE SCALE GENOMIC DNA]</scope>
    <source>
        <tissue evidence="1">Whole body</tissue>
    </source>
</reference>
<evidence type="ECO:0000313" key="2">
    <source>
        <dbReference type="Proteomes" id="UP000310200"/>
    </source>
</evidence>
<sequence>MNPKRSYHVAVYLRFLFGRPIADNSLNRLLSSCQHLKEVYLSYAVLSDRKLELLAQCKNLEKLYLFDVNLTIPDKCSVILEQCPKLQEFHLILCDISDRLVKQWKERYPHVSVYTFR</sequence>
<organism evidence="1 2">
    <name type="scientific">Temnothorax longispinosus</name>
    <dbReference type="NCBI Taxonomy" id="300112"/>
    <lineage>
        <taxon>Eukaryota</taxon>
        <taxon>Metazoa</taxon>
        <taxon>Ecdysozoa</taxon>
        <taxon>Arthropoda</taxon>
        <taxon>Hexapoda</taxon>
        <taxon>Insecta</taxon>
        <taxon>Pterygota</taxon>
        <taxon>Neoptera</taxon>
        <taxon>Endopterygota</taxon>
        <taxon>Hymenoptera</taxon>
        <taxon>Apocrita</taxon>
        <taxon>Aculeata</taxon>
        <taxon>Formicoidea</taxon>
        <taxon>Formicidae</taxon>
        <taxon>Myrmicinae</taxon>
        <taxon>Temnothorax</taxon>
    </lineage>
</organism>
<dbReference type="AlphaFoldDB" id="A0A4V3SBW1"/>
<dbReference type="Proteomes" id="UP000310200">
    <property type="component" value="Unassembled WGS sequence"/>
</dbReference>
<keyword evidence="2" id="KW-1185">Reference proteome</keyword>
<protein>
    <submittedName>
        <fullName evidence="1">Uncharacterized protein</fullName>
    </submittedName>
</protein>